<dbReference type="Pfam" id="PF00665">
    <property type="entry name" value="rve"/>
    <property type="match status" value="1"/>
</dbReference>
<dbReference type="PANTHER" id="PTHR37984">
    <property type="entry name" value="PROTEIN CBG26694"/>
    <property type="match status" value="1"/>
</dbReference>
<evidence type="ECO:0000256" key="1">
    <source>
        <dbReference type="ARBA" id="ARBA00004123"/>
    </source>
</evidence>
<name>A0AAE0VBK2_9TELE</name>
<keyword evidence="10" id="KW-0238">DNA-binding</keyword>
<dbReference type="GO" id="GO:0006508">
    <property type="term" value="P:proteolysis"/>
    <property type="evidence" value="ECO:0007669"/>
    <property type="project" value="UniProtKB-KW"/>
</dbReference>
<dbReference type="InterPro" id="IPR016197">
    <property type="entry name" value="Chromo-like_dom_sf"/>
</dbReference>
<dbReference type="Gene3D" id="3.30.70.270">
    <property type="match status" value="2"/>
</dbReference>
<dbReference type="Pfam" id="PF17921">
    <property type="entry name" value="Integrase_H2C2"/>
    <property type="match status" value="1"/>
</dbReference>
<evidence type="ECO:0000256" key="7">
    <source>
        <dbReference type="ARBA" id="ARBA00022908"/>
    </source>
</evidence>
<dbReference type="InterPro" id="IPR043128">
    <property type="entry name" value="Rev_trsase/Diguanyl_cyclase"/>
</dbReference>
<gene>
    <name evidence="15" type="ORF">QTP70_024437</name>
</gene>
<keyword evidence="3" id="KW-0479">Metal-binding</keyword>
<evidence type="ECO:0000256" key="8">
    <source>
        <dbReference type="ARBA" id="ARBA00022918"/>
    </source>
</evidence>
<proteinExistence type="predicted"/>
<evidence type="ECO:0000313" key="16">
    <source>
        <dbReference type="Proteomes" id="UP001274896"/>
    </source>
</evidence>
<dbReference type="Pfam" id="PF24626">
    <property type="entry name" value="SH3_Tf2-1"/>
    <property type="match status" value="1"/>
</dbReference>
<dbReference type="AlphaFoldDB" id="A0AAE0VBK2"/>
<dbReference type="GO" id="GO:0006310">
    <property type="term" value="P:DNA recombination"/>
    <property type="evidence" value="ECO:0007669"/>
    <property type="project" value="UniProtKB-KW"/>
</dbReference>
<dbReference type="GO" id="GO:0004190">
    <property type="term" value="F:aspartic-type endopeptidase activity"/>
    <property type="evidence" value="ECO:0007669"/>
    <property type="project" value="UniProtKB-KW"/>
</dbReference>
<dbReference type="GO" id="GO:0003677">
    <property type="term" value="F:DNA binding"/>
    <property type="evidence" value="ECO:0007669"/>
    <property type="project" value="UniProtKB-KW"/>
</dbReference>
<dbReference type="SUPFAM" id="SSF56672">
    <property type="entry name" value="DNA/RNA polymerases"/>
    <property type="match status" value="1"/>
</dbReference>
<dbReference type="InterPro" id="IPR012337">
    <property type="entry name" value="RNaseH-like_sf"/>
</dbReference>
<dbReference type="PROSITE" id="PS50994">
    <property type="entry name" value="INTEGRASE"/>
    <property type="match status" value="1"/>
</dbReference>
<keyword evidence="4" id="KW-0064">Aspartyl protease</keyword>
<sequence>MEDHAHQVWEVLTRLQRHHLYVKLEKCEFHRSMVTFLGYVISCQGVEMDMGKVWAVTEWPAPATVWELQRFLGFANFYRRFIRNYSSVASPLMSLLRGKPKKLTWTDQARAAFQQLKSCFTTAPDPDRPFVVEVDASSSGLGVVLSQRHGEPRRLHPCAFYSRKLTAAEANYDVLTDHRNLEYLRGAKRLNPRQARWALFFTRFVVTLSYHPGSKNGKVDALSRQFEAPDESSQPDLILPATAVLAPVQWDLVEEIRRAHADEPPPTSCPPHKLFVPQQFRPQVMQWVYEAPSSGHPGTRRSTQLISRRFWWPSLGSDVERYVRQCSTAAQARTSCQRPEGLMVPLPVPRRPRSHLSVDFLTDLPDSGCFTAVIVVVDRFSKGCKLVPLKGLPTAMQMAKAMFCHVFQNFGLPEDIVSERGLQFTSRVWGSLCARLDIAISLSSSHHPQSNRQAEHLNQEIGRFLRSYCSREQQRWSEFLPWAEYTQNSLTHSSTGLTPFQCVLGYQPPLFPWSGEPSDVPAVEECYRLSQEVWERAHVQLQRAVRRQRIQADQHRCPHPSYQVGQRMWLSNRNLRLKLPCQKLSPKFIGPFEIIRQVNPVAYRLRLSALYRICPTFHVSLLKPAHPSAGEPVAGEDPLPPLDIEGSPVYLVRTLLDSRRVQSHLQYLVDWEGYGSEERS</sequence>
<dbReference type="SUPFAM" id="SSF53098">
    <property type="entry name" value="Ribonuclease H-like"/>
    <property type="match status" value="1"/>
</dbReference>
<comment type="caution">
    <text evidence="15">The sequence shown here is derived from an EMBL/GenBank/DDBJ whole genome shotgun (WGS) entry which is preliminary data.</text>
</comment>
<dbReference type="GO" id="GO:0015074">
    <property type="term" value="P:DNA integration"/>
    <property type="evidence" value="ECO:0007669"/>
    <property type="project" value="UniProtKB-KW"/>
</dbReference>
<dbReference type="InterPro" id="IPR041588">
    <property type="entry name" value="Integrase_H2C2"/>
</dbReference>
<keyword evidence="9" id="KW-0808">Transferase</keyword>
<evidence type="ECO:0000259" key="14">
    <source>
        <dbReference type="PROSITE" id="PS50994"/>
    </source>
</evidence>
<evidence type="ECO:0000256" key="6">
    <source>
        <dbReference type="ARBA" id="ARBA00022842"/>
    </source>
</evidence>
<keyword evidence="6" id="KW-0460">Magnesium</keyword>
<evidence type="ECO:0000256" key="4">
    <source>
        <dbReference type="ARBA" id="ARBA00022750"/>
    </source>
</evidence>
<organism evidence="15 16">
    <name type="scientific">Hemibagrus guttatus</name>
    <dbReference type="NCBI Taxonomy" id="175788"/>
    <lineage>
        <taxon>Eukaryota</taxon>
        <taxon>Metazoa</taxon>
        <taxon>Chordata</taxon>
        <taxon>Craniata</taxon>
        <taxon>Vertebrata</taxon>
        <taxon>Euteleostomi</taxon>
        <taxon>Actinopterygii</taxon>
        <taxon>Neopterygii</taxon>
        <taxon>Teleostei</taxon>
        <taxon>Ostariophysi</taxon>
        <taxon>Siluriformes</taxon>
        <taxon>Bagridae</taxon>
        <taxon>Hemibagrus</taxon>
    </lineage>
</organism>
<keyword evidence="11" id="KW-0233">DNA recombination</keyword>
<keyword evidence="9" id="KW-0239">DNA-directed DNA polymerase</keyword>
<comment type="subcellular location">
    <subcellularLocation>
        <location evidence="1">Nucleus</location>
    </subcellularLocation>
</comment>
<dbReference type="GO" id="GO:0005634">
    <property type="term" value="C:nucleus"/>
    <property type="evidence" value="ECO:0007669"/>
    <property type="project" value="UniProtKB-SubCell"/>
</dbReference>
<keyword evidence="7" id="KW-0229">DNA integration</keyword>
<reference evidence="15" key="1">
    <citation type="submission" date="2023-06" db="EMBL/GenBank/DDBJ databases">
        <title>Male Hemibagrus guttatus genome.</title>
        <authorList>
            <person name="Bian C."/>
        </authorList>
    </citation>
    <scope>NUCLEOTIDE SEQUENCE</scope>
    <source>
        <strain evidence="15">Male_cb2023</strain>
        <tissue evidence="15">Muscle</tissue>
    </source>
</reference>
<keyword evidence="9" id="KW-0548">Nucleotidyltransferase</keyword>
<dbReference type="InterPro" id="IPR043502">
    <property type="entry name" value="DNA/RNA_pol_sf"/>
</dbReference>
<dbReference type="Gene3D" id="3.30.420.10">
    <property type="entry name" value="Ribonuclease H-like superfamily/Ribonuclease H"/>
    <property type="match status" value="1"/>
</dbReference>
<evidence type="ECO:0000259" key="13">
    <source>
        <dbReference type="PROSITE" id="PS50013"/>
    </source>
</evidence>
<keyword evidence="2" id="KW-0645">Protease</keyword>
<dbReference type="FunFam" id="1.10.340.70:FF:000001">
    <property type="entry name" value="Retrovirus-related Pol polyprotein from transposon gypsy-like Protein"/>
    <property type="match status" value="1"/>
</dbReference>
<dbReference type="SUPFAM" id="SSF54160">
    <property type="entry name" value="Chromo domain-like"/>
    <property type="match status" value="1"/>
</dbReference>
<dbReference type="Pfam" id="PF17919">
    <property type="entry name" value="RT_RNaseH_2"/>
    <property type="match status" value="1"/>
</dbReference>
<evidence type="ECO:0000256" key="3">
    <source>
        <dbReference type="ARBA" id="ARBA00022723"/>
    </source>
</evidence>
<evidence type="ECO:0000256" key="5">
    <source>
        <dbReference type="ARBA" id="ARBA00022801"/>
    </source>
</evidence>
<evidence type="ECO:0000313" key="15">
    <source>
        <dbReference type="EMBL" id="KAK3554536.1"/>
    </source>
</evidence>
<dbReference type="PROSITE" id="PS50013">
    <property type="entry name" value="CHROMO_2"/>
    <property type="match status" value="1"/>
</dbReference>
<evidence type="ECO:0000256" key="9">
    <source>
        <dbReference type="ARBA" id="ARBA00022932"/>
    </source>
</evidence>
<dbReference type="InterPro" id="IPR056924">
    <property type="entry name" value="SH3_Tf2-1"/>
</dbReference>
<accession>A0AAE0VBK2</accession>
<dbReference type="EMBL" id="JAUCMX010000002">
    <property type="protein sequence ID" value="KAK3554536.1"/>
    <property type="molecule type" value="Genomic_DNA"/>
</dbReference>
<dbReference type="InterPro" id="IPR000953">
    <property type="entry name" value="Chromo/chromo_shadow_dom"/>
</dbReference>
<evidence type="ECO:0000256" key="11">
    <source>
        <dbReference type="ARBA" id="ARBA00023172"/>
    </source>
</evidence>
<dbReference type="InterPro" id="IPR001584">
    <property type="entry name" value="Integrase_cat-core"/>
</dbReference>
<dbReference type="Proteomes" id="UP001274896">
    <property type="component" value="Unassembled WGS sequence"/>
</dbReference>
<dbReference type="GO" id="GO:0046872">
    <property type="term" value="F:metal ion binding"/>
    <property type="evidence" value="ECO:0007669"/>
    <property type="project" value="UniProtKB-KW"/>
</dbReference>
<evidence type="ECO:0000256" key="12">
    <source>
        <dbReference type="ARBA" id="ARBA00039658"/>
    </source>
</evidence>
<dbReference type="Gene3D" id="1.10.340.70">
    <property type="match status" value="1"/>
</dbReference>
<dbReference type="PANTHER" id="PTHR37984:SF15">
    <property type="entry name" value="INTEGRASE CATALYTIC DOMAIN-CONTAINING PROTEIN"/>
    <property type="match status" value="1"/>
</dbReference>
<evidence type="ECO:0000256" key="2">
    <source>
        <dbReference type="ARBA" id="ARBA00022670"/>
    </source>
</evidence>
<keyword evidence="8" id="KW-0695">RNA-directed DNA polymerase</keyword>
<dbReference type="InterPro" id="IPR036397">
    <property type="entry name" value="RNaseH_sf"/>
</dbReference>
<dbReference type="InterPro" id="IPR041577">
    <property type="entry name" value="RT_RNaseH_2"/>
</dbReference>
<dbReference type="GO" id="GO:0003887">
    <property type="term" value="F:DNA-directed DNA polymerase activity"/>
    <property type="evidence" value="ECO:0007669"/>
    <property type="project" value="UniProtKB-KW"/>
</dbReference>
<dbReference type="CDD" id="cd09274">
    <property type="entry name" value="RNase_HI_RT_Ty3"/>
    <property type="match status" value="1"/>
</dbReference>
<feature type="domain" description="Chromo" evidence="13">
    <location>
        <begin position="650"/>
        <end position="680"/>
    </location>
</feature>
<evidence type="ECO:0000256" key="10">
    <source>
        <dbReference type="ARBA" id="ARBA00023125"/>
    </source>
</evidence>
<keyword evidence="16" id="KW-1185">Reference proteome</keyword>
<dbReference type="FunFam" id="3.30.70.270:FF:000020">
    <property type="entry name" value="Transposon Tf2-6 polyprotein-like Protein"/>
    <property type="match status" value="1"/>
</dbReference>
<feature type="domain" description="Integrase catalytic" evidence="14">
    <location>
        <begin position="348"/>
        <end position="507"/>
    </location>
</feature>
<dbReference type="InterPro" id="IPR050951">
    <property type="entry name" value="Retrovirus_Pol_polyprotein"/>
</dbReference>
<keyword evidence="5" id="KW-0378">Hydrolase</keyword>
<protein>
    <recommendedName>
        <fullName evidence="12">Gypsy retrotransposon integrase-like protein 1</fullName>
    </recommendedName>
</protein>
<dbReference type="GO" id="GO:0003964">
    <property type="term" value="F:RNA-directed DNA polymerase activity"/>
    <property type="evidence" value="ECO:0007669"/>
    <property type="project" value="UniProtKB-KW"/>
</dbReference>